<dbReference type="SMART" id="SM00382">
    <property type="entry name" value="AAA"/>
    <property type="match status" value="2"/>
</dbReference>
<dbReference type="OrthoDB" id="3237158at2"/>
<evidence type="ECO:0000256" key="3">
    <source>
        <dbReference type="ARBA" id="ARBA00022741"/>
    </source>
</evidence>
<evidence type="ECO:0000313" key="11">
    <source>
        <dbReference type="EMBL" id="SDS57111.1"/>
    </source>
</evidence>
<feature type="transmembrane region" description="Helical" evidence="8">
    <location>
        <begin position="20"/>
        <end position="39"/>
    </location>
</feature>
<dbReference type="GO" id="GO:0140359">
    <property type="term" value="F:ABC-type transporter activity"/>
    <property type="evidence" value="ECO:0007669"/>
    <property type="project" value="InterPro"/>
</dbReference>
<feature type="transmembrane region" description="Helical" evidence="8">
    <location>
        <begin position="668"/>
        <end position="693"/>
    </location>
</feature>
<dbReference type="GO" id="GO:0016887">
    <property type="term" value="F:ATP hydrolysis activity"/>
    <property type="evidence" value="ECO:0007669"/>
    <property type="project" value="InterPro"/>
</dbReference>
<feature type="transmembrane region" description="Helical" evidence="8">
    <location>
        <begin position="145"/>
        <end position="165"/>
    </location>
</feature>
<dbReference type="Proteomes" id="UP000199597">
    <property type="component" value="Chromosome I"/>
</dbReference>
<dbReference type="InterPro" id="IPR027417">
    <property type="entry name" value="P-loop_NTPase"/>
</dbReference>
<dbReference type="Gene3D" id="3.40.50.300">
    <property type="entry name" value="P-loop containing nucleotide triphosphate hydrolases"/>
    <property type="match status" value="2"/>
</dbReference>
<dbReference type="PROSITE" id="PS50893">
    <property type="entry name" value="ABC_TRANSPORTER_2"/>
    <property type="match status" value="1"/>
</dbReference>
<dbReference type="InterPro" id="IPR003593">
    <property type="entry name" value="AAA+_ATPase"/>
</dbReference>
<keyword evidence="2 8" id="KW-0812">Transmembrane</keyword>
<dbReference type="InterPro" id="IPR003439">
    <property type="entry name" value="ABC_transporter-like_ATP-bd"/>
</dbReference>
<keyword evidence="5 8" id="KW-1133">Transmembrane helix</keyword>
<gene>
    <name evidence="11" type="ORF">SAMN04489752_2001</name>
</gene>
<dbReference type="STRING" id="1136497.SAMN04489752_2001"/>
<feature type="compositionally biased region" description="Polar residues" evidence="7">
    <location>
        <begin position="540"/>
        <end position="551"/>
    </location>
</feature>
<feature type="transmembrane region" description="Helical" evidence="8">
    <location>
        <begin position="886"/>
        <end position="905"/>
    </location>
</feature>
<feature type="transmembrane region" description="Helical" evidence="8">
    <location>
        <begin position="752"/>
        <end position="771"/>
    </location>
</feature>
<feature type="transmembrane region" description="Helical" evidence="8">
    <location>
        <begin position="227"/>
        <end position="252"/>
    </location>
</feature>
<dbReference type="PANTHER" id="PTHR24221:SF654">
    <property type="entry name" value="ATP-BINDING CASSETTE SUB-FAMILY B MEMBER 6"/>
    <property type="match status" value="1"/>
</dbReference>
<evidence type="ECO:0000259" key="9">
    <source>
        <dbReference type="PROSITE" id="PS50893"/>
    </source>
</evidence>
<dbReference type="SUPFAM" id="SSF90123">
    <property type="entry name" value="ABC transporter transmembrane region"/>
    <property type="match status" value="2"/>
</dbReference>
<dbReference type="GO" id="GO:0005886">
    <property type="term" value="C:plasma membrane"/>
    <property type="evidence" value="ECO:0007669"/>
    <property type="project" value="UniProtKB-SubCell"/>
</dbReference>
<dbReference type="InterPro" id="IPR039421">
    <property type="entry name" value="Type_1_exporter"/>
</dbReference>
<dbReference type="AlphaFoldDB" id="A0A1H1TAK4"/>
<sequence length="1214" mass="129168">MSSPLSILLELPTGRRGLALSVLSALCRSVGIVLIAEALVKAIIGHSAPGLWVVLGALGALLRGGGLWLDRSLGTSLASESKQRLRRSILTGLLRGRGRPRTNAAVTVTRGIDDLDDYFSTVVPGLTAAAVVPVVLLVRIVFSDVLSAVIIAVCLPLVPMFMVLIGRYTAESTSETMAALEQLSDHLAELAEGLPVLIGLGRSRDHARRLRELGECYHQANLTTLRIAFLSSLALELIATISVALVAVVIGLRLVNGTMELGDGLLVLLIAPECFIPLRELGAGYHASENGREARERARMLLSETQADVEPRSSVVETQSAAQSTTAGVPAAGEHAFDTSCRPEEQRVLYADGTLITWSGAIDTWPGVTTISGRSGTGKTTVLSALVDSLSADAHTTVDPVSAAYVPQAPRMFSETIGAELSLFGLDDDRARTALQAAGLPTDLRVQTAALSPGQQRRLALVRVQHRLGDGADVLVLDEPTAHLDADNADIVIEMIAEAAATHRVILASHDERVRALADTEIRPEKSQTAMVEIADPAASNETTAAGQSGTDAAETPAAVRWDDASGSEARTGSGSESKYRSGAEERPVAGRMQLADGWQRSGVEKRLPGAESWAVALRRRWSILNSSLPLFTPTMLVAALTACASSLAAIALTAVSAWLIVEASYQPPIMLLMVAIVGVRFFGLSRSVLLYASRLKLHSAIFAALTRLRTRLWEHFERVGMSDRRLLTSDSALRAMVADADDVRDLVPRTLFPPLVSSLVVIGVSITAALLDVSSLGWFVLLGAINLVIVPILVIRAESRLALGMREDRNRILSVLTRALHAKDDLRTNRADSTVLGLLDGLESDLEANQKASARNFGFAQLWLQLSTFTTAAILATITDAPTEIVAVLSLMALGLGEVFASALDAFRQLPGLGAALDCLPDPNSGPESDTAGEPGVEVSALSTFEAETTADDNEVSARSSNASLAVGDGLVGVEALEFDKITVGWDDQAVISGIDLRAERGGWTVLCGDSGTGKTTSLSVLLRFLDPWSGSYHARDRNGTGHDMLTRSPEDLVGRIAWCPQEAHVFRSTVRGNLALAQRSAPGDDEMMSALRAAGLSDWADTQGLERWVGDRGTEISGGQRQRLAVARTLLTGADVIVLDEPTAHLDDETARLLIEDLRGNLRDRTVVMVTHDRRLITDGDEVVDLGTQFPESGSRVPGVDTGAAEGERSRV</sequence>
<dbReference type="InterPro" id="IPR014223">
    <property type="entry name" value="ABC_CydC/D"/>
</dbReference>
<dbReference type="PROSITE" id="PS00211">
    <property type="entry name" value="ABC_TRANSPORTER_1"/>
    <property type="match status" value="1"/>
</dbReference>
<dbReference type="InterPro" id="IPR036640">
    <property type="entry name" value="ABC1_TM_sf"/>
</dbReference>
<keyword evidence="12" id="KW-1185">Reference proteome</keyword>
<dbReference type="GO" id="GO:0045454">
    <property type="term" value="P:cell redox homeostasis"/>
    <property type="evidence" value="ECO:0007669"/>
    <property type="project" value="InterPro"/>
</dbReference>
<feature type="region of interest" description="Disordered" evidence="7">
    <location>
        <begin position="536"/>
        <end position="588"/>
    </location>
</feature>
<feature type="compositionally biased region" description="Polar residues" evidence="7">
    <location>
        <begin position="315"/>
        <end position="327"/>
    </location>
</feature>
<dbReference type="CDD" id="cd03228">
    <property type="entry name" value="ABCC_MRP_Like"/>
    <property type="match status" value="1"/>
</dbReference>
<evidence type="ECO:0000256" key="4">
    <source>
        <dbReference type="ARBA" id="ARBA00022840"/>
    </source>
</evidence>
<evidence type="ECO:0000256" key="2">
    <source>
        <dbReference type="ARBA" id="ARBA00022692"/>
    </source>
</evidence>
<reference evidence="12" key="1">
    <citation type="submission" date="2016-10" db="EMBL/GenBank/DDBJ databases">
        <authorList>
            <person name="Varghese N."/>
            <person name="Submissions S."/>
        </authorList>
    </citation>
    <scope>NUCLEOTIDE SEQUENCE [LARGE SCALE GENOMIC DNA]</scope>
    <source>
        <strain evidence="12">DSM 23676</strain>
    </source>
</reference>
<evidence type="ECO:0000256" key="1">
    <source>
        <dbReference type="ARBA" id="ARBA00004651"/>
    </source>
</evidence>
<feature type="region of interest" description="Disordered" evidence="7">
    <location>
        <begin position="1192"/>
        <end position="1214"/>
    </location>
</feature>
<dbReference type="InterPro" id="IPR011527">
    <property type="entry name" value="ABC1_TM_dom"/>
</dbReference>
<protein>
    <submittedName>
        <fullName evidence="11">ATP-binding cassette, subfamily C, CydCD</fullName>
    </submittedName>
</protein>
<keyword evidence="3" id="KW-0547">Nucleotide-binding</keyword>
<organism evidence="11 12">
    <name type="scientific">Brevibacterium siliguriense</name>
    <dbReference type="NCBI Taxonomy" id="1136497"/>
    <lineage>
        <taxon>Bacteria</taxon>
        <taxon>Bacillati</taxon>
        <taxon>Actinomycetota</taxon>
        <taxon>Actinomycetes</taxon>
        <taxon>Micrococcales</taxon>
        <taxon>Brevibacteriaceae</taxon>
        <taxon>Brevibacterium</taxon>
    </lineage>
</organism>
<evidence type="ECO:0000256" key="7">
    <source>
        <dbReference type="SAM" id="MobiDB-lite"/>
    </source>
</evidence>
<dbReference type="PROSITE" id="PS50929">
    <property type="entry name" value="ABC_TM1F"/>
    <property type="match status" value="2"/>
</dbReference>
<feature type="domain" description="ABC transporter" evidence="9">
    <location>
        <begin position="978"/>
        <end position="1214"/>
    </location>
</feature>
<dbReference type="Gene3D" id="1.20.1560.10">
    <property type="entry name" value="ABC transporter type 1, transmembrane domain"/>
    <property type="match status" value="2"/>
</dbReference>
<feature type="domain" description="ABC transmembrane type-1" evidence="10">
    <location>
        <begin position="637"/>
        <end position="879"/>
    </location>
</feature>
<dbReference type="GO" id="GO:0005524">
    <property type="term" value="F:ATP binding"/>
    <property type="evidence" value="ECO:0007669"/>
    <property type="project" value="UniProtKB-KW"/>
</dbReference>
<evidence type="ECO:0000259" key="10">
    <source>
        <dbReference type="PROSITE" id="PS50929"/>
    </source>
</evidence>
<keyword evidence="6 8" id="KW-0472">Membrane</keyword>
<dbReference type="Pfam" id="PF00664">
    <property type="entry name" value="ABC_membrane"/>
    <property type="match status" value="1"/>
</dbReference>
<keyword evidence="4 11" id="KW-0067">ATP-binding</keyword>
<dbReference type="GO" id="GO:0034775">
    <property type="term" value="P:glutathione transmembrane transport"/>
    <property type="evidence" value="ECO:0007669"/>
    <property type="project" value="InterPro"/>
</dbReference>
<proteinExistence type="predicted"/>
<feature type="transmembrane region" description="Helical" evidence="8">
    <location>
        <begin position="51"/>
        <end position="69"/>
    </location>
</feature>
<evidence type="ECO:0000313" key="12">
    <source>
        <dbReference type="Proteomes" id="UP000199597"/>
    </source>
</evidence>
<accession>A0A1H1TAK4</accession>
<feature type="region of interest" description="Disordered" evidence="7">
    <location>
        <begin position="312"/>
        <end position="337"/>
    </location>
</feature>
<dbReference type="CDD" id="cd18584">
    <property type="entry name" value="ABC_6TM_AarD_CydD"/>
    <property type="match status" value="1"/>
</dbReference>
<dbReference type="RefSeq" id="WP_092013114.1">
    <property type="nucleotide sequence ID" value="NZ_LT629766.1"/>
</dbReference>
<feature type="compositionally biased region" description="Basic and acidic residues" evidence="7">
    <location>
        <begin position="578"/>
        <end position="588"/>
    </location>
</feature>
<feature type="transmembrane region" description="Helical" evidence="8">
    <location>
        <begin position="629"/>
        <end position="662"/>
    </location>
</feature>
<name>A0A1H1TAK4_9MICO</name>
<feature type="transmembrane region" description="Helical" evidence="8">
    <location>
        <begin position="118"/>
        <end position="138"/>
    </location>
</feature>
<evidence type="ECO:0000256" key="5">
    <source>
        <dbReference type="ARBA" id="ARBA00022989"/>
    </source>
</evidence>
<dbReference type="NCBIfam" id="TIGR02868">
    <property type="entry name" value="CydC"/>
    <property type="match status" value="1"/>
</dbReference>
<comment type="subcellular location">
    <subcellularLocation>
        <location evidence="1">Cell membrane</location>
        <topology evidence="1">Multi-pass membrane protein</topology>
    </subcellularLocation>
</comment>
<dbReference type="PANTHER" id="PTHR24221">
    <property type="entry name" value="ATP-BINDING CASSETTE SUB-FAMILY B"/>
    <property type="match status" value="1"/>
</dbReference>
<evidence type="ECO:0000256" key="6">
    <source>
        <dbReference type="ARBA" id="ARBA00023136"/>
    </source>
</evidence>
<feature type="transmembrane region" description="Helical" evidence="8">
    <location>
        <begin position="777"/>
        <end position="796"/>
    </location>
</feature>
<dbReference type="SUPFAM" id="SSF52540">
    <property type="entry name" value="P-loop containing nucleoside triphosphate hydrolases"/>
    <property type="match status" value="2"/>
</dbReference>
<feature type="domain" description="ABC transmembrane type-1" evidence="10">
    <location>
        <begin position="17"/>
        <end position="290"/>
    </location>
</feature>
<dbReference type="Pfam" id="PF00005">
    <property type="entry name" value="ABC_tran"/>
    <property type="match status" value="2"/>
</dbReference>
<dbReference type="InterPro" id="IPR017871">
    <property type="entry name" value="ABC_transporter-like_CS"/>
</dbReference>
<evidence type="ECO:0000256" key="8">
    <source>
        <dbReference type="SAM" id="Phobius"/>
    </source>
</evidence>
<dbReference type="EMBL" id="LT629766">
    <property type="protein sequence ID" value="SDS57111.1"/>
    <property type="molecule type" value="Genomic_DNA"/>
</dbReference>